<dbReference type="PANTHER" id="PTHR43790">
    <property type="entry name" value="CARBOHYDRATE TRANSPORT ATP-BINDING PROTEIN MG119-RELATED"/>
    <property type="match status" value="1"/>
</dbReference>
<sequence>MAEHKVVLSLKNISKHYPGVQALDNVSIDFREGEVHCLVGENGAGKSTLIKMISGADQPDSGIIEFNGKMYNAMTPKLSQELGIDVVYQEFNLAEDLSVAENLYIGQKIGDQKLFDLKELKARADKVFEEMEVDIDTTEIVRYLSVSYMQFVEIAKALSKNIKVLILDEPTAPLTEDEVQKLLNIVRKLKQQNYVVIYISHRLPELFEIGDRITVLRDGKLITTGTIDQFNTPKLIKNMVGREMSYDYPKRQHEIGDIVFEAKHILSEKVHDISFSVRRGEILGIGGLVGAGRTELLRAIYGADLRYEGEIYLEGKKVKIDKPSDAVKLKIGFITEDRKREGLLLEDTICHNISLPILKKISKNGVVNKHEEKLIAEKESDELNIKAPSIETVAGSLSGGNQQKVVIAKWLAANCKVLFMDEPTRGVDVGAKQEIYKLLNYLASSGLAIVMISSEMEELMGMAERIIVLHEGKMAGEVQRREFSQEKIMQYSSGIM</sequence>
<dbReference type="InterPro" id="IPR003439">
    <property type="entry name" value="ABC_transporter-like_ATP-bd"/>
</dbReference>
<evidence type="ECO:0000256" key="1">
    <source>
        <dbReference type="ARBA" id="ARBA00004202"/>
    </source>
</evidence>
<evidence type="ECO:0000256" key="5">
    <source>
        <dbReference type="ARBA" id="ARBA00022737"/>
    </source>
</evidence>
<dbReference type="PROSITE" id="PS00211">
    <property type="entry name" value="ABC_TRANSPORTER_1"/>
    <property type="match status" value="1"/>
</dbReference>
<dbReference type="GO" id="GO:0005886">
    <property type="term" value="C:plasma membrane"/>
    <property type="evidence" value="ECO:0007669"/>
    <property type="project" value="UniProtKB-SubCell"/>
</dbReference>
<keyword evidence="2" id="KW-0813">Transport</keyword>
<evidence type="ECO:0000256" key="7">
    <source>
        <dbReference type="ARBA" id="ARBA00022840"/>
    </source>
</evidence>
<keyword evidence="6" id="KW-0547">Nucleotide-binding</keyword>
<dbReference type="Pfam" id="PF00005">
    <property type="entry name" value="ABC_tran"/>
    <property type="match status" value="2"/>
</dbReference>
<keyword evidence="7 11" id="KW-0067">ATP-binding</keyword>
<keyword evidence="8" id="KW-1278">Translocase</keyword>
<dbReference type="CDD" id="cd03216">
    <property type="entry name" value="ABC_Carb_Monos_I"/>
    <property type="match status" value="1"/>
</dbReference>
<keyword evidence="4" id="KW-0762">Sugar transport</keyword>
<dbReference type="EMBL" id="VUMV01000008">
    <property type="protein sequence ID" value="MST82708.1"/>
    <property type="molecule type" value="Genomic_DNA"/>
</dbReference>
<evidence type="ECO:0000256" key="9">
    <source>
        <dbReference type="ARBA" id="ARBA00023136"/>
    </source>
</evidence>
<dbReference type="InterPro" id="IPR027417">
    <property type="entry name" value="P-loop_NTPase"/>
</dbReference>
<keyword evidence="3" id="KW-1003">Cell membrane</keyword>
<dbReference type="GO" id="GO:0005524">
    <property type="term" value="F:ATP binding"/>
    <property type="evidence" value="ECO:0007669"/>
    <property type="project" value="UniProtKB-KW"/>
</dbReference>
<dbReference type="AlphaFoldDB" id="A0A7X2PAG2"/>
<evidence type="ECO:0000313" key="11">
    <source>
        <dbReference type="EMBL" id="MST82708.1"/>
    </source>
</evidence>
<dbReference type="InterPro" id="IPR003593">
    <property type="entry name" value="AAA+_ATPase"/>
</dbReference>
<dbReference type="FunFam" id="3.40.50.300:FF:000127">
    <property type="entry name" value="Ribose import ATP-binding protein RbsA"/>
    <property type="match status" value="1"/>
</dbReference>
<evidence type="ECO:0000256" key="6">
    <source>
        <dbReference type="ARBA" id="ARBA00022741"/>
    </source>
</evidence>
<evidence type="ECO:0000259" key="10">
    <source>
        <dbReference type="PROSITE" id="PS50893"/>
    </source>
</evidence>
<dbReference type="GO" id="GO:0016887">
    <property type="term" value="F:ATP hydrolysis activity"/>
    <property type="evidence" value="ECO:0007669"/>
    <property type="project" value="InterPro"/>
</dbReference>
<keyword evidence="9" id="KW-0472">Membrane</keyword>
<evidence type="ECO:0000256" key="8">
    <source>
        <dbReference type="ARBA" id="ARBA00022967"/>
    </source>
</evidence>
<dbReference type="PANTHER" id="PTHR43790:SF3">
    <property type="entry name" value="D-ALLOSE IMPORT ATP-BINDING PROTEIN ALSA-RELATED"/>
    <property type="match status" value="1"/>
</dbReference>
<dbReference type="InterPro" id="IPR050107">
    <property type="entry name" value="ABC_carbohydrate_import_ATPase"/>
</dbReference>
<gene>
    <name evidence="11" type="ORF">FYJ60_10305</name>
</gene>
<comment type="caution">
    <text evidence="11">The sequence shown here is derived from an EMBL/GenBank/DDBJ whole genome shotgun (WGS) entry which is preliminary data.</text>
</comment>
<evidence type="ECO:0000256" key="4">
    <source>
        <dbReference type="ARBA" id="ARBA00022597"/>
    </source>
</evidence>
<dbReference type="InterPro" id="IPR017871">
    <property type="entry name" value="ABC_transporter-like_CS"/>
</dbReference>
<dbReference type="Gene3D" id="3.40.50.300">
    <property type="entry name" value="P-loop containing nucleotide triphosphate hydrolases"/>
    <property type="match status" value="2"/>
</dbReference>
<dbReference type="Proteomes" id="UP000466864">
    <property type="component" value="Unassembled WGS sequence"/>
</dbReference>
<dbReference type="SUPFAM" id="SSF52540">
    <property type="entry name" value="P-loop containing nucleoside triphosphate hydrolases"/>
    <property type="match status" value="2"/>
</dbReference>
<proteinExistence type="predicted"/>
<dbReference type="SMART" id="SM00382">
    <property type="entry name" value="AAA"/>
    <property type="match status" value="2"/>
</dbReference>
<keyword evidence="12" id="KW-1185">Reference proteome</keyword>
<organism evidence="11 12">
    <name type="scientific">Bilifractor porci</name>
    <dbReference type="NCBI Taxonomy" id="2606636"/>
    <lineage>
        <taxon>Bacteria</taxon>
        <taxon>Bacillati</taxon>
        <taxon>Bacillota</taxon>
        <taxon>Clostridia</taxon>
        <taxon>Lachnospirales</taxon>
        <taxon>Lachnospiraceae</taxon>
        <taxon>Bilifractor</taxon>
    </lineage>
</organism>
<evidence type="ECO:0000256" key="2">
    <source>
        <dbReference type="ARBA" id="ARBA00022448"/>
    </source>
</evidence>
<dbReference type="CDD" id="cd03215">
    <property type="entry name" value="ABC_Carb_Monos_II"/>
    <property type="match status" value="1"/>
</dbReference>
<feature type="domain" description="ABC transporter" evidence="10">
    <location>
        <begin position="253"/>
        <end position="496"/>
    </location>
</feature>
<evidence type="ECO:0000313" key="12">
    <source>
        <dbReference type="Proteomes" id="UP000466864"/>
    </source>
</evidence>
<dbReference type="PROSITE" id="PS50893">
    <property type="entry name" value="ABC_TRANSPORTER_2"/>
    <property type="match status" value="2"/>
</dbReference>
<comment type="subcellular location">
    <subcellularLocation>
        <location evidence="1">Cell membrane</location>
        <topology evidence="1">Peripheral membrane protein</topology>
    </subcellularLocation>
</comment>
<keyword evidence="5" id="KW-0677">Repeat</keyword>
<feature type="domain" description="ABC transporter" evidence="10">
    <location>
        <begin position="8"/>
        <end position="243"/>
    </location>
</feature>
<dbReference type="RefSeq" id="WP_154458623.1">
    <property type="nucleotide sequence ID" value="NZ_VUMV01000008.1"/>
</dbReference>
<accession>A0A7X2PAG2</accession>
<name>A0A7X2PAG2_9FIRM</name>
<reference evidence="11 12" key="1">
    <citation type="submission" date="2019-08" db="EMBL/GenBank/DDBJ databases">
        <title>In-depth cultivation of the pig gut microbiome towards novel bacterial diversity and tailored functional studies.</title>
        <authorList>
            <person name="Wylensek D."/>
            <person name="Hitch T.C.A."/>
            <person name="Clavel T."/>
        </authorList>
    </citation>
    <scope>NUCLEOTIDE SEQUENCE [LARGE SCALE GENOMIC DNA]</scope>
    <source>
        <strain evidence="11 12">Oil+RF-744-WCA-WT-13</strain>
    </source>
</reference>
<evidence type="ECO:0000256" key="3">
    <source>
        <dbReference type="ARBA" id="ARBA00022475"/>
    </source>
</evidence>
<protein>
    <submittedName>
        <fullName evidence="11">Sugar ABC transporter ATP-binding protein</fullName>
    </submittedName>
</protein>